<organism evidence="2 3">
    <name type="scientific">Astrephomene gubernaculifera</name>
    <dbReference type="NCBI Taxonomy" id="47775"/>
    <lineage>
        <taxon>Eukaryota</taxon>
        <taxon>Viridiplantae</taxon>
        <taxon>Chlorophyta</taxon>
        <taxon>core chlorophytes</taxon>
        <taxon>Chlorophyceae</taxon>
        <taxon>CS clade</taxon>
        <taxon>Chlamydomonadales</taxon>
        <taxon>Astrephomenaceae</taxon>
        <taxon>Astrephomene</taxon>
    </lineage>
</organism>
<dbReference type="AlphaFoldDB" id="A0AAD3DP92"/>
<comment type="caution">
    <text evidence="2">The sequence shown here is derived from an EMBL/GenBank/DDBJ whole genome shotgun (WGS) entry which is preliminary data.</text>
</comment>
<protein>
    <submittedName>
        <fullName evidence="2">Uncharacterized protein</fullName>
    </submittedName>
</protein>
<gene>
    <name evidence="2" type="ORF">Agub_g5257</name>
</gene>
<dbReference type="Proteomes" id="UP001054857">
    <property type="component" value="Unassembled WGS sequence"/>
</dbReference>
<keyword evidence="1" id="KW-0812">Transmembrane</keyword>
<feature type="non-terminal residue" evidence="2">
    <location>
        <position position="1"/>
    </location>
</feature>
<evidence type="ECO:0000313" key="3">
    <source>
        <dbReference type="Proteomes" id="UP001054857"/>
    </source>
</evidence>
<keyword evidence="3" id="KW-1185">Reference proteome</keyword>
<proteinExistence type="predicted"/>
<keyword evidence="1" id="KW-1133">Transmembrane helix</keyword>
<reference evidence="2 3" key="1">
    <citation type="journal article" date="2021" name="Sci. Rep.">
        <title>Genome sequencing of the multicellular alga Astrephomene provides insights into convergent evolution of germ-soma differentiation.</title>
        <authorList>
            <person name="Yamashita S."/>
            <person name="Yamamoto K."/>
            <person name="Matsuzaki R."/>
            <person name="Suzuki S."/>
            <person name="Yamaguchi H."/>
            <person name="Hirooka S."/>
            <person name="Minakuchi Y."/>
            <person name="Miyagishima S."/>
            <person name="Kawachi M."/>
            <person name="Toyoda A."/>
            <person name="Nozaki H."/>
        </authorList>
    </citation>
    <scope>NUCLEOTIDE SEQUENCE [LARGE SCALE GENOMIC DNA]</scope>
    <source>
        <strain evidence="2 3">NIES-4017</strain>
    </source>
</reference>
<accession>A0AAD3DP92</accession>
<sequence>MTTVGLRYPNSSTVAPGATAPGQVSISGLTTDGRAVLNFPLVTSTGVFPDNYLPALEGRLPCEVYKDILAHLNSAAGSFKTSRLRCVLNALCILCTGGLAGPLWVLPNTYRRHSKREAALQAAIRRLNARYGPPLGLNLRRNAEGEAVLQAKGVRRGLRVDL</sequence>
<keyword evidence="1" id="KW-0472">Membrane</keyword>
<dbReference type="EMBL" id="BMAR01000007">
    <property type="protein sequence ID" value="GFR44097.1"/>
    <property type="molecule type" value="Genomic_DNA"/>
</dbReference>
<evidence type="ECO:0000313" key="2">
    <source>
        <dbReference type="EMBL" id="GFR44097.1"/>
    </source>
</evidence>
<evidence type="ECO:0000256" key="1">
    <source>
        <dbReference type="SAM" id="Phobius"/>
    </source>
</evidence>
<name>A0AAD3DP92_9CHLO</name>
<feature type="transmembrane region" description="Helical" evidence="1">
    <location>
        <begin position="87"/>
        <end position="106"/>
    </location>
</feature>